<evidence type="ECO:0000313" key="3">
    <source>
        <dbReference type="Proteomes" id="UP000316598"/>
    </source>
</evidence>
<organism evidence="2 3">
    <name type="scientific">Rubripirellula amarantea</name>
    <dbReference type="NCBI Taxonomy" id="2527999"/>
    <lineage>
        <taxon>Bacteria</taxon>
        <taxon>Pseudomonadati</taxon>
        <taxon>Planctomycetota</taxon>
        <taxon>Planctomycetia</taxon>
        <taxon>Pirellulales</taxon>
        <taxon>Pirellulaceae</taxon>
        <taxon>Rubripirellula</taxon>
    </lineage>
</organism>
<sequence length="281" mass="30759">MNPSDYLRRNRDVYNQMAAAGDPLCRVASDDELANPLKTVDGAGWLGKSIAGKRVLCLAAGGGRQSSLYAAAGADVTVVDISGSMLELDRRAAAERGFSLRVFETTMEDLGMFGVGEFDIVIQPVSTCYVPSITKVYQQVARVTSPRGIYVSQHKTPASLQSSLERNREGHYAIEHVYYRDSPEPVPVPAPRVTNRASKRLRETGAVEYLHRWEQIIGGMCHAGFVIEDLSEPLHAVPKSEHGSFGDRACYIAPYVRIKARRNGEVAASANTSGLWTPQNF</sequence>
<dbReference type="SUPFAM" id="SSF53335">
    <property type="entry name" value="S-adenosyl-L-methionine-dependent methyltransferases"/>
    <property type="match status" value="1"/>
</dbReference>
<dbReference type="InterPro" id="IPR013216">
    <property type="entry name" value="Methyltransf_11"/>
</dbReference>
<dbReference type="Gene3D" id="3.40.50.150">
    <property type="entry name" value="Vaccinia Virus protein VP39"/>
    <property type="match status" value="1"/>
</dbReference>
<feature type="domain" description="Methyltransferase type 11" evidence="1">
    <location>
        <begin position="56"/>
        <end position="151"/>
    </location>
</feature>
<proteinExistence type="predicted"/>
<keyword evidence="2" id="KW-0489">Methyltransferase</keyword>
<keyword evidence="2" id="KW-0808">Transferase</keyword>
<accession>A0A5C5WHV5</accession>
<dbReference type="CDD" id="cd02440">
    <property type="entry name" value="AdoMet_MTases"/>
    <property type="match status" value="1"/>
</dbReference>
<dbReference type="InterPro" id="IPR029063">
    <property type="entry name" value="SAM-dependent_MTases_sf"/>
</dbReference>
<keyword evidence="3" id="KW-1185">Reference proteome</keyword>
<evidence type="ECO:0000313" key="2">
    <source>
        <dbReference type="EMBL" id="TWT50378.1"/>
    </source>
</evidence>
<dbReference type="RefSeq" id="WP_242632075.1">
    <property type="nucleotide sequence ID" value="NZ_SJPI01000002.1"/>
</dbReference>
<evidence type="ECO:0000259" key="1">
    <source>
        <dbReference type="Pfam" id="PF08241"/>
    </source>
</evidence>
<keyword evidence="2" id="KW-0830">Ubiquinone</keyword>
<comment type="caution">
    <text evidence="2">The sequence shown here is derived from an EMBL/GenBank/DDBJ whole genome shotgun (WGS) entry which is preliminary data.</text>
</comment>
<dbReference type="Proteomes" id="UP000316598">
    <property type="component" value="Unassembled WGS sequence"/>
</dbReference>
<dbReference type="EMBL" id="SJPI01000002">
    <property type="protein sequence ID" value="TWT50378.1"/>
    <property type="molecule type" value="Genomic_DNA"/>
</dbReference>
<dbReference type="Pfam" id="PF08241">
    <property type="entry name" value="Methyltransf_11"/>
    <property type="match status" value="1"/>
</dbReference>
<dbReference type="AlphaFoldDB" id="A0A5C5WHV5"/>
<protein>
    <submittedName>
        <fullName evidence="2">Bifunctional 3-demethylubiquinone-9 3-methyltransferase/ 2-octaprenyl-6-hydroxy phenol methylase</fullName>
    </submittedName>
</protein>
<gene>
    <name evidence="2" type="ORF">Pla22_31200</name>
</gene>
<dbReference type="GO" id="GO:0008757">
    <property type="term" value="F:S-adenosylmethionine-dependent methyltransferase activity"/>
    <property type="evidence" value="ECO:0007669"/>
    <property type="project" value="InterPro"/>
</dbReference>
<name>A0A5C5WHV5_9BACT</name>
<reference evidence="2 3" key="1">
    <citation type="submission" date="2019-02" db="EMBL/GenBank/DDBJ databases">
        <title>Deep-cultivation of Planctomycetes and their phenomic and genomic characterization uncovers novel biology.</title>
        <authorList>
            <person name="Wiegand S."/>
            <person name="Jogler M."/>
            <person name="Boedeker C."/>
            <person name="Pinto D."/>
            <person name="Vollmers J."/>
            <person name="Rivas-Marin E."/>
            <person name="Kohn T."/>
            <person name="Peeters S.H."/>
            <person name="Heuer A."/>
            <person name="Rast P."/>
            <person name="Oberbeckmann S."/>
            <person name="Bunk B."/>
            <person name="Jeske O."/>
            <person name="Meyerdierks A."/>
            <person name="Storesund J.E."/>
            <person name="Kallscheuer N."/>
            <person name="Luecker S."/>
            <person name="Lage O.M."/>
            <person name="Pohl T."/>
            <person name="Merkel B.J."/>
            <person name="Hornburger P."/>
            <person name="Mueller R.-W."/>
            <person name="Bruemmer F."/>
            <person name="Labrenz M."/>
            <person name="Spormann A.M."/>
            <person name="Op Den Camp H."/>
            <person name="Overmann J."/>
            <person name="Amann R."/>
            <person name="Jetten M.S.M."/>
            <person name="Mascher T."/>
            <person name="Medema M.H."/>
            <person name="Devos D.P."/>
            <person name="Kaster A.-K."/>
            <person name="Ovreas L."/>
            <person name="Rohde M."/>
            <person name="Galperin M.Y."/>
            <person name="Jogler C."/>
        </authorList>
    </citation>
    <scope>NUCLEOTIDE SEQUENCE [LARGE SCALE GENOMIC DNA]</scope>
    <source>
        <strain evidence="2 3">Pla22</strain>
    </source>
</reference>
<dbReference type="GO" id="GO:0032259">
    <property type="term" value="P:methylation"/>
    <property type="evidence" value="ECO:0007669"/>
    <property type="project" value="UniProtKB-KW"/>
</dbReference>